<feature type="transmembrane region" description="Helical" evidence="8">
    <location>
        <begin position="35"/>
        <end position="56"/>
    </location>
</feature>
<evidence type="ECO:0000256" key="3">
    <source>
        <dbReference type="ARBA" id="ARBA00022448"/>
    </source>
</evidence>
<evidence type="ECO:0000256" key="1">
    <source>
        <dbReference type="ARBA" id="ARBA00004141"/>
    </source>
</evidence>
<dbReference type="RefSeq" id="WP_048367724.1">
    <property type="nucleotide sequence ID" value="NZ_JAZHWN010000003.1"/>
</dbReference>
<proteinExistence type="inferred from homology"/>
<feature type="transmembrane region" description="Helical" evidence="8">
    <location>
        <begin position="203"/>
        <end position="223"/>
    </location>
</feature>
<evidence type="ECO:0000313" key="9">
    <source>
        <dbReference type="EMBL" id="MQT76623.1"/>
    </source>
</evidence>
<evidence type="ECO:0000256" key="4">
    <source>
        <dbReference type="ARBA" id="ARBA00022692"/>
    </source>
</evidence>
<dbReference type="PANTHER" id="PTHR31806">
    <property type="entry name" value="PURINE-CYTOSINE PERMEASE FCY2-RELATED"/>
    <property type="match status" value="1"/>
</dbReference>
<keyword evidence="6 7" id="KW-0472">Membrane</keyword>
<feature type="transmembrane region" description="Helical" evidence="8">
    <location>
        <begin position="170"/>
        <end position="191"/>
    </location>
</feature>
<sequence length="481" mass="52430">MSDSTQAASKGRLNLETRSIDYVPLAERHGKAWHLWPIWFCGEAHLTTLAVGIIGVGMGANLFWSAIAIFFGCAFGTLFMAGHSTQGPQMGLPQLIQSRPQFGYLGALLVYVVAIATYVGYNAFNQLLVGQTLHELFNAPEHGSAIAFSLLAIVMAIAGYNTFHKVQRFLAFVLIAVMVVFTIGLFFFVKLPAEQLSMSGFKATPFLAQFFVAAAYQLSWAIYVSDYSRYLPANISVKSSFWWTYMGAMIGGVWMMLIGALAAALSPGQNLAKGLVMLGNTLFSGFGEILLILAVLSLVTSAAQNFYGASITLLSIADTVKSQTSTLLKRIVSMLIVGGTAIAIAMTASDNFVKDFGDFLAILLYLFTPWTAINLVDFYKVRHGKFSITEIFKPNGIYGRWNWRGIGAYVAGFVAMLPFSSTGLYTGYVTTLLDGADVSMIVGLLVSGVVYWWLCRSQNIQQELSQIDHLDKDLEAGLPAH</sequence>
<evidence type="ECO:0000256" key="7">
    <source>
        <dbReference type="PIRNR" id="PIRNR002744"/>
    </source>
</evidence>
<evidence type="ECO:0000256" key="2">
    <source>
        <dbReference type="ARBA" id="ARBA00008974"/>
    </source>
</evidence>
<organism evidence="9 11">
    <name type="scientific">Pseudomonas helleri</name>
    <dbReference type="NCBI Taxonomy" id="1608996"/>
    <lineage>
        <taxon>Bacteria</taxon>
        <taxon>Pseudomonadati</taxon>
        <taxon>Pseudomonadota</taxon>
        <taxon>Gammaproteobacteria</taxon>
        <taxon>Pseudomonadales</taxon>
        <taxon>Pseudomonadaceae</taxon>
        <taxon>Pseudomonas</taxon>
    </lineage>
</organism>
<evidence type="ECO:0000313" key="11">
    <source>
        <dbReference type="Proteomes" id="UP000447574"/>
    </source>
</evidence>
<dbReference type="InterPro" id="IPR001248">
    <property type="entry name" value="Pur-cyt_permease"/>
</dbReference>
<evidence type="ECO:0000256" key="6">
    <source>
        <dbReference type="ARBA" id="ARBA00023136"/>
    </source>
</evidence>
<dbReference type="GO" id="GO:0022857">
    <property type="term" value="F:transmembrane transporter activity"/>
    <property type="evidence" value="ECO:0007669"/>
    <property type="project" value="InterPro"/>
</dbReference>
<feature type="transmembrane region" description="Helical" evidence="8">
    <location>
        <begin position="285"/>
        <end position="307"/>
    </location>
</feature>
<evidence type="ECO:0000256" key="5">
    <source>
        <dbReference type="ARBA" id="ARBA00022989"/>
    </source>
</evidence>
<comment type="subcellular location">
    <subcellularLocation>
        <location evidence="1">Membrane</location>
        <topology evidence="1">Multi-pass membrane protein</topology>
    </subcellularLocation>
</comment>
<keyword evidence="3 7" id="KW-0813">Transport</keyword>
<dbReference type="Pfam" id="PF02133">
    <property type="entry name" value="Transp_cyt_pur"/>
    <property type="match status" value="1"/>
</dbReference>
<gene>
    <name evidence="10" type="ORF">GHO27_25155</name>
    <name evidence="9" type="ORF">GHO37_20280</name>
</gene>
<dbReference type="GO" id="GO:0005886">
    <property type="term" value="C:plasma membrane"/>
    <property type="evidence" value="ECO:0007669"/>
    <property type="project" value="TreeGrafter"/>
</dbReference>
<accession>A0A0J6M5X3</accession>
<dbReference type="EMBL" id="WIWF01000097">
    <property type="protein sequence ID" value="MQT76623.1"/>
    <property type="molecule type" value="Genomic_DNA"/>
</dbReference>
<dbReference type="Proteomes" id="UP000478064">
    <property type="component" value="Unassembled WGS sequence"/>
</dbReference>
<feature type="transmembrane region" description="Helical" evidence="8">
    <location>
        <begin position="243"/>
        <end position="265"/>
    </location>
</feature>
<keyword evidence="5 8" id="KW-1133">Transmembrane helix</keyword>
<feature type="transmembrane region" description="Helical" evidence="8">
    <location>
        <begin position="102"/>
        <end position="124"/>
    </location>
</feature>
<feature type="transmembrane region" description="Helical" evidence="8">
    <location>
        <begin position="406"/>
        <end position="426"/>
    </location>
</feature>
<feature type="transmembrane region" description="Helical" evidence="8">
    <location>
        <begin position="327"/>
        <end position="347"/>
    </location>
</feature>
<evidence type="ECO:0000313" key="12">
    <source>
        <dbReference type="Proteomes" id="UP000478064"/>
    </source>
</evidence>
<dbReference type="InterPro" id="IPR026030">
    <property type="entry name" value="Pur-cyt_permease_Fcy2/21/22"/>
</dbReference>
<keyword evidence="4 8" id="KW-0812">Transmembrane</keyword>
<feature type="transmembrane region" description="Helical" evidence="8">
    <location>
        <begin position="144"/>
        <end position="163"/>
    </location>
</feature>
<reference evidence="11 12" key="1">
    <citation type="submission" date="2019-10" db="EMBL/GenBank/DDBJ databases">
        <title>Evaluation of single-gene subtyping targets for Pseudomonas.</title>
        <authorList>
            <person name="Reichler S.J."/>
            <person name="Orsi R.H."/>
            <person name="Wiedmann M."/>
            <person name="Martin N.H."/>
            <person name="Murphy S.I."/>
        </authorList>
    </citation>
    <scope>NUCLEOTIDE SEQUENCE [LARGE SCALE GENOMIC DNA]</scope>
    <source>
        <strain evidence="10 12">FSL R10-1637</strain>
        <strain evidence="9 11">FSL R10-2932</strain>
    </source>
</reference>
<dbReference type="PANTHER" id="PTHR31806:SF1">
    <property type="entry name" value="PURINE-CYTOSINE PERMEASE FCY2-RELATED"/>
    <property type="match status" value="1"/>
</dbReference>
<protein>
    <submittedName>
        <fullName evidence="9">Cytosine permease</fullName>
    </submittedName>
</protein>
<dbReference type="PIRSF" id="PIRSF002744">
    <property type="entry name" value="Pur-cyt_permease"/>
    <property type="match status" value="1"/>
</dbReference>
<name>A0A0J6IH90_9PSED</name>
<feature type="transmembrane region" description="Helical" evidence="8">
    <location>
        <begin position="438"/>
        <end position="455"/>
    </location>
</feature>
<feature type="transmembrane region" description="Helical" evidence="8">
    <location>
        <begin position="359"/>
        <end position="379"/>
    </location>
</feature>
<evidence type="ECO:0000313" key="10">
    <source>
        <dbReference type="EMBL" id="MQU08947.1"/>
    </source>
</evidence>
<evidence type="ECO:0000256" key="8">
    <source>
        <dbReference type="SAM" id="Phobius"/>
    </source>
</evidence>
<feature type="transmembrane region" description="Helical" evidence="8">
    <location>
        <begin position="62"/>
        <end position="81"/>
    </location>
</feature>
<accession>A0A0J6IH90</accession>
<dbReference type="AlphaFoldDB" id="A0A0J6IH90"/>
<dbReference type="OrthoDB" id="9809167at2"/>
<comment type="caution">
    <text evidence="9">The sequence shown here is derived from an EMBL/GenBank/DDBJ whole genome shotgun (WGS) entry which is preliminary data.</text>
</comment>
<dbReference type="STRING" id="1608996.TU84_05255"/>
<dbReference type="EMBL" id="WIVU01000082">
    <property type="protein sequence ID" value="MQU08947.1"/>
    <property type="molecule type" value="Genomic_DNA"/>
</dbReference>
<comment type="similarity">
    <text evidence="2 7">Belongs to the purine-cytosine permease (2.A.39) family.</text>
</comment>
<dbReference type="Proteomes" id="UP000447574">
    <property type="component" value="Unassembled WGS sequence"/>
</dbReference>
<dbReference type="Gene3D" id="1.10.4160.10">
    <property type="entry name" value="Hydantoin permease"/>
    <property type="match status" value="1"/>
</dbReference>